<proteinExistence type="predicted"/>
<sequence>MLSITKGQRDALKRAIMEVKQYNTVNNVDLHFIVSFLATLQQQHQQLVHEQQQLTPAYHSLPHCIPVSSPEQFFASGTSATATMPATTSTQVAVSIKNIYAIVGSSQLSPRTHTTDNTNFRQGVVLMKTVNT</sequence>
<reference evidence="2" key="3">
    <citation type="journal article" date="2016" name="Gigascience">
        <title>De novo construction of an expanded transcriptome assembly for the western tarnished plant bug, Lygus hesperus.</title>
        <authorList>
            <person name="Tassone E.E."/>
            <person name="Geib S.M."/>
            <person name="Hall B."/>
            <person name="Fabrick J.A."/>
            <person name="Brent C.S."/>
            <person name="Hull J.J."/>
        </authorList>
    </citation>
    <scope>NUCLEOTIDE SEQUENCE</scope>
</reference>
<reference evidence="1" key="1">
    <citation type="journal article" date="2014" name="PLoS ONE">
        <title>Transcriptome-Based Identification of ABC Transporters in the Western Tarnished Plant Bug Lygus hesperus.</title>
        <authorList>
            <person name="Hull J.J."/>
            <person name="Chaney K."/>
            <person name="Geib S.M."/>
            <person name="Fabrick J.A."/>
            <person name="Brent C.S."/>
            <person name="Walsh D."/>
            <person name="Lavine L.C."/>
        </authorList>
    </citation>
    <scope>NUCLEOTIDE SEQUENCE</scope>
</reference>
<evidence type="ECO:0000313" key="2">
    <source>
        <dbReference type="EMBL" id="JAQ02915.1"/>
    </source>
</evidence>
<reference evidence="1" key="2">
    <citation type="submission" date="2014-07" db="EMBL/GenBank/DDBJ databases">
        <authorList>
            <person name="Hull J."/>
        </authorList>
    </citation>
    <scope>NUCLEOTIDE SEQUENCE</scope>
</reference>
<protein>
    <submittedName>
        <fullName evidence="1">Uncharacterized protein</fullName>
    </submittedName>
</protein>
<dbReference type="EMBL" id="GDHC01015714">
    <property type="protein sequence ID" value="JAQ02915.1"/>
    <property type="molecule type" value="Transcribed_RNA"/>
</dbReference>
<evidence type="ECO:0000313" key="1">
    <source>
        <dbReference type="EMBL" id="JAG23588.1"/>
    </source>
</evidence>
<name>A0A0A9XXJ8_LYGHE</name>
<dbReference type="EMBL" id="GBHO01020016">
    <property type="protein sequence ID" value="JAG23588.1"/>
    <property type="molecule type" value="Transcribed_RNA"/>
</dbReference>
<gene>
    <name evidence="1" type="ORF">CM83_45146</name>
    <name evidence="2" type="ORF">g.42552</name>
</gene>
<organism evidence="1">
    <name type="scientific">Lygus hesperus</name>
    <name type="common">Western plant bug</name>
    <dbReference type="NCBI Taxonomy" id="30085"/>
    <lineage>
        <taxon>Eukaryota</taxon>
        <taxon>Metazoa</taxon>
        <taxon>Ecdysozoa</taxon>
        <taxon>Arthropoda</taxon>
        <taxon>Hexapoda</taxon>
        <taxon>Insecta</taxon>
        <taxon>Pterygota</taxon>
        <taxon>Neoptera</taxon>
        <taxon>Paraneoptera</taxon>
        <taxon>Hemiptera</taxon>
        <taxon>Heteroptera</taxon>
        <taxon>Panheteroptera</taxon>
        <taxon>Cimicomorpha</taxon>
        <taxon>Miridae</taxon>
        <taxon>Mirini</taxon>
        <taxon>Lygus</taxon>
    </lineage>
</organism>
<dbReference type="AlphaFoldDB" id="A0A0A9XXJ8"/>
<accession>A0A0A9XXJ8</accession>